<accession>A0A0D2C058</accession>
<dbReference type="AlphaFoldDB" id="A0A0D2C058"/>
<reference evidence="1 2" key="1">
    <citation type="submission" date="2015-01" db="EMBL/GenBank/DDBJ databases">
        <title>The Genome Sequence of Exophiala xenobiotica CBS118157.</title>
        <authorList>
            <consortium name="The Broad Institute Genomics Platform"/>
            <person name="Cuomo C."/>
            <person name="de Hoog S."/>
            <person name="Gorbushina A."/>
            <person name="Stielow B."/>
            <person name="Teixiera M."/>
            <person name="Abouelleil A."/>
            <person name="Chapman S.B."/>
            <person name="Priest M."/>
            <person name="Young S.K."/>
            <person name="Wortman J."/>
            <person name="Nusbaum C."/>
            <person name="Birren B."/>
        </authorList>
    </citation>
    <scope>NUCLEOTIDE SEQUENCE [LARGE SCALE GENOMIC DNA]</scope>
    <source>
        <strain evidence="1 2">CBS 118157</strain>
    </source>
</reference>
<dbReference type="GeneID" id="25324569"/>
<name>A0A0D2C058_9EURO</name>
<evidence type="ECO:0000313" key="2">
    <source>
        <dbReference type="Proteomes" id="UP000054342"/>
    </source>
</evidence>
<proteinExistence type="predicted"/>
<keyword evidence="2" id="KW-1185">Reference proteome</keyword>
<sequence length="151" mass="16606">MQVCLLCCTACPVIKMSVSLASTGILARCSARYYHSFSSDHHHMQSTTVSYGAEAFGTSNPPDLLSELRVPCLHAQGSLPNFPMSSRGCVRNDVDLLHIIDHQAPAPSNLKKEQKTHFAPCMETPQHVSCKPLQASERNYQYTVSLAQMQA</sequence>
<evidence type="ECO:0000313" key="1">
    <source>
        <dbReference type="EMBL" id="KIW58111.1"/>
    </source>
</evidence>
<organism evidence="1 2">
    <name type="scientific">Exophiala xenobiotica</name>
    <dbReference type="NCBI Taxonomy" id="348802"/>
    <lineage>
        <taxon>Eukaryota</taxon>
        <taxon>Fungi</taxon>
        <taxon>Dikarya</taxon>
        <taxon>Ascomycota</taxon>
        <taxon>Pezizomycotina</taxon>
        <taxon>Eurotiomycetes</taxon>
        <taxon>Chaetothyriomycetidae</taxon>
        <taxon>Chaetothyriales</taxon>
        <taxon>Herpotrichiellaceae</taxon>
        <taxon>Exophiala</taxon>
    </lineage>
</organism>
<dbReference type="EMBL" id="KN847318">
    <property type="protein sequence ID" value="KIW58111.1"/>
    <property type="molecule type" value="Genomic_DNA"/>
</dbReference>
<protein>
    <submittedName>
        <fullName evidence="1">Uncharacterized protein</fullName>
    </submittedName>
</protein>
<dbReference type="HOGENOM" id="CLU_1731489_0_0_1"/>
<dbReference type="RefSeq" id="XP_013318695.1">
    <property type="nucleotide sequence ID" value="XM_013463241.1"/>
</dbReference>
<dbReference type="Proteomes" id="UP000054342">
    <property type="component" value="Unassembled WGS sequence"/>
</dbReference>
<gene>
    <name evidence="1" type="ORF">PV05_02661</name>
</gene>